<evidence type="ECO:0000313" key="2">
    <source>
        <dbReference type="EMBL" id="GHH86647.1"/>
    </source>
</evidence>
<accession>A0A919GL49</accession>
<keyword evidence="3" id="KW-1185">Reference proteome</keyword>
<sequence length="337" mass="36330">MAPICEALDGLPLAIELAAARLRTLTLDELATRLCQGLHASPDEPDALEGDRDLPRGGRSAAPAQGPPPAGTPRAGGDDRFRLLPRGDRTKAPRHRTLRAVVEWMAAPRRGGAGAGAAADGVLGGAALDAVEAVCGPRHPEDLLASLAEKSFLEAAGGRYRMLRTIRASCAEQLDGHGEGDRLREAHAACFLAVAERAEPGLRGRDRLPWLAALTAEQGNLDAALRHLLRTDARRALRMMAALSWFWRLRGLHGGQVGTARELLTAVLGQPPEGLAEEYAVCVFNFLAGDGRDPRNRHGPPRRRRWWARSAGGCGCRPPSCSGRIRRDRCHRRSTRT</sequence>
<dbReference type="PANTHER" id="PTHR47691">
    <property type="entry name" value="REGULATOR-RELATED"/>
    <property type="match status" value="1"/>
</dbReference>
<reference evidence="2" key="1">
    <citation type="journal article" date="2014" name="Int. J. Syst. Evol. Microbiol.">
        <title>Complete genome sequence of Corynebacterium casei LMG S-19264T (=DSM 44701T), isolated from a smear-ripened cheese.</title>
        <authorList>
            <consortium name="US DOE Joint Genome Institute (JGI-PGF)"/>
            <person name="Walter F."/>
            <person name="Albersmeier A."/>
            <person name="Kalinowski J."/>
            <person name="Ruckert C."/>
        </authorList>
    </citation>
    <scope>NUCLEOTIDE SEQUENCE</scope>
    <source>
        <strain evidence="2">JCM 5069</strain>
    </source>
</reference>
<proteinExistence type="predicted"/>
<evidence type="ECO:0000313" key="3">
    <source>
        <dbReference type="Proteomes" id="UP000603708"/>
    </source>
</evidence>
<name>A0A919GL49_9ACTN</name>
<dbReference type="PANTHER" id="PTHR47691:SF3">
    <property type="entry name" value="HTH-TYPE TRANSCRIPTIONAL REGULATOR RV0890C-RELATED"/>
    <property type="match status" value="1"/>
</dbReference>
<dbReference type="RefSeq" id="WP_189937347.1">
    <property type="nucleotide sequence ID" value="NZ_BNCD01000023.1"/>
</dbReference>
<comment type="caution">
    <text evidence="2">The sequence shown here is derived from an EMBL/GenBank/DDBJ whole genome shotgun (WGS) entry which is preliminary data.</text>
</comment>
<feature type="compositionally biased region" description="Basic and acidic residues" evidence="1">
    <location>
        <begin position="76"/>
        <end position="89"/>
    </location>
</feature>
<gene>
    <name evidence="2" type="ORF">GCM10018793_59470</name>
</gene>
<dbReference type="Proteomes" id="UP000603708">
    <property type="component" value="Unassembled WGS sequence"/>
</dbReference>
<dbReference type="EMBL" id="BNCD01000023">
    <property type="protein sequence ID" value="GHH86647.1"/>
    <property type="molecule type" value="Genomic_DNA"/>
</dbReference>
<evidence type="ECO:0000256" key="1">
    <source>
        <dbReference type="SAM" id="MobiDB-lite"/>
    </source>
</evidence>
<protein>
    <submittedName>
        <fullName evidence="2">Uncharacterized protein</fullName>
    </submittedName>
</protein>
<organism evidence="2 3">
    <name type="scientific">Streptomyces sulfonofaciens</name>
    <dbReference type="NCBI Taxonomy" id="68272"/>
    <lineage>
        <taxon>Bacteria</taxon>
        <taxon>Bacillati</taxon>
        <taxon>Actinomycetota</taxon>
        <taxon>Actinomycetes</taxon>
        <taxon>Kitasatosporales</taxon>
        <taxon>Streptomycetaceae</taxon>
        <taxon>Streptomyces</taxon>
    </lineage>
</organism>
<feature type="region of interest" description="Disordered" evidence="1">
    <location>
        <begin position="38"/>
        <end position="89"/>
    </location>
</feature>
<reference evidence="2" key="2">
    <citation type="submission" date="2020-09" db="EMBL/GenBank/DDBJ databases">
        <authorList>
            <person name="Sun Q."/>
            <person name="Ohkuma M."/>
        </authorList>
    </citation>
    <scope>NUCLEOTIDE SEQUENCE</scope>
    <source>
        <strain evidence="2">JCM 5069</strain>
    </source>
</reference>
<dbReference type="AlphaFoldDB" id="A0A919GL49"/>